<evidence type="ECO:0000313" key="2">
    <source>
        <dbReference type="EMBL" id="KJZ71434.1"/>
    </source>
</evidence>
<dbReference type="InterPro" id="IPR001031">
    <property type="entry name" value="Thioesterase"/>
</dbReference>
<dbReference type="EMBL" id="KQ030574">
    <property type="protein sequence ID" value="KJZ71434.1"/>
    <property type="molecule type" value="Genomic_DNA"/>
</dbReference>
<accession>A0A0F8A394</accession>
<dbReference type="OrthoDB" id="10253869at2759"/>
<dbReference type="Proteomes" id="UP000054481">
    <property type="component" value="Unassembled WGS sequence"/>
</dbReference>
<dbReference type="SUPFAM" id="SSF53474">
    <property type="entry name" value="alpha/beta-Hydrolases"/>
    <property type="match status" value="1"/>
</dbReference>
<feature type="domain" description="Thioesterase" evidence="1">
    <location>
        <begin position="35"/>
        <end position="149"/>
    </location>
</feature>
<sequence>MSAFSLIPNMSSEKIDLIQPEDWSRPASYSGLSLPVFLIHDVTGTTSAYARVNHMNRFVYGISNPEFWRGEQFAGGFPQLCRLYAGWIRDTVSKMDFPSPTNPDGMKDVLLAGWSLGGLLSFHIARELAKDPKIAVAGILLIDGPYPGVVDCFTTIQPLNASKQGGGVMSQMASQNYRTETHKIDKWALPTWTKELDGKRPKMILLRAKERVPGPDPDLSLIDLHRDDKMLGWDQYSSDVFEEVIDVEGNHFSLFANDNISEISHAMRRALEKLDSSLEWN</sequence>
<evidence type="ECO:0000313" key="3">
    <source>
        <dbReference type="Proteomes" id="UP000054481"/>
    </source>
</evidence>
<dbReference type="Gene3D" id="3.40.50.1820">
    <property type="entry name" value="alpha/beta hydrolase"/>
    <property type="match status" value="1"/>
</dbReference>
<gene>
    <name evidence="2" type="ORF">HIM_09158</name>
</gene>
<dbReference type="AlphaFoldDB" id="A0A0F8A394"/>
<keyword evidence="3" id="KW-1185">Reference proteome</keyword>
<name>A0A0F8A394_9HYPO</name>
<dbReference type="Pfam" id="PF00975">
    <property type="entry name" value="Thioesterase"/>
    <property type="match status" value="1"/>
</dbReference>
<protein>
    <recommendedName>
        <fullName evidence="1">Thioesterase domain-containing protein</fullName>
    </recommendedName>
</protein>
<organism evidence="2 3">
    <name type="scientific">Hirsutella minnesotensis 3608</name>
    <dbReference type="NCBI Taxonomy" id="1043627"/>
    <lineage>
        <taxon>Eukaryota</taxon>
        <taxon>Fungi</taxon>
        <taxon>Dikarya</taxon>
        <taxon>Ascomycota</taxon>
        <taxon>Pezizomycotina</taxon>
        <taxon>Sordariomycetes</taxon>
        <taxon>Hypocreomycetidae</taxon>
        <taxon>Hypocreales</taxon>
        <taxon>Ophiocordycipitaceae</taxon>
        <taxon>Hirsutella</taxon>
    </lineage>
</organism>
<proteinExistence type="predicted"/>
<reference evidence="2 3" key="1">
    <citation type="journal article" date="2014" name="Genome Biol. Evol.">
        <title>Comparative genomics and transcriptomics analyses reveal divergent lifestyle features of nematode endoparasitic fungus Hirsutella minnesotensis.</title>
        <authorList>
            <person name="Lai Y."/>
            <person name="Liu K."/>
            <person name="Zhang X."/>
            <person name="Zhang X."/>
            <person name="Li K."/>
            <person name="Wang N."/>
            <person name="Shu C."/>
            <person name="Wu Y."/>
            <person name="Wang C."/>
            <person name="Bushley K.E."/>
            <person name="Xiang M."/>
            <person name="Liu X."/>
        </authorList>
    </citation>
    <scope>NUCLEOTIDE SEQUENCE [LARGE SCALE GENOMIC DNA]</scope>
    <source>
        <strain evidence="2 3">3608</strain>
    </source>
</reference>
<evidence type="ECO:0000259" key="1">
    <source>
        <dbReference type="Pfam" id="PF00975"/>
    </source>
</evidence>
<dbReference type="InterPro" id="IPR029058">
    <property type="entry name" value="AB_hydrolase_fold"/>
</dbReference>